<dbReference type="CDD" id="cd01948">
    <property type="entry name" value="EAL"/>
    <property type="match status" value="1"/>
</dbReference>
<dbReference type="InterPro" id="IPR001633">
    <property type="entry name" value="EAL_dom"/>
</dbReference>
<evidence type="ECO:0000259" key="2">
    <source>
        <dbReference type="PROSITE" id="PS50113"/>
    </source>
</evidence>
<dbReference type="CDD" id="cd00130">
    <property type="entry name" value="PAS"/>
    <property type="match status" value="1"/>
</dbReference>
<dbReference type="PROSITE" id="PS50112">
    <property type="entry name" value="PAS"/>
    <property type="match status" value="1"/>
</dbReference>
<evidence type="ECO:0000259" key="4">
    <source>
        <dbReference type="PROSITE" id="PS50887"/>
    </source>
</evidence>
<dbReference type="InterPro" id="IPR043128">
    <property type="entry name" value="Rev_trsase/Diguanyl_cyclase"/>
</dbReference>
<dbReference type="NCBIfam" id="TIGR00254">
    <property type="entry name" value="GGDEF"/>
    <property type="match status" value="1"/>
</dbReference>
<dbReference type="Pfam" id="PF00563">
    <property type="entry name" value="EAL"/>
    <property type="match status" value="1"/>
</dbReference>
<accession>A0ABQ5ZUU4</accession>
<protein>
    <recommendedName>
        <fullName evidence="7">PAS domain S-box-containing protein/diguanylate cyclase (GGDEF) domain-containing protein</fullName>
    </recommendedName>
</protein>
<dbReference type="PROSITE" id="PS50887">
    <property type="entry name" value="GGDEF"/>
    <property type="match status" value="1"/>
</dbReference>
<sequence>MGNSRQLQLELDAEKERNRLLLDIVNAIPEPIVAKNWDGNFIFVNKHVAQLYGTTQAAMIGKEDSFFTGNKEHGKLFKESVQGIMRRFKSEMVYEESVDSNTGEIRYFNSLKIPFKNSRDELNIAVIARDITEITEIKNQAEFNAKRLNYVLEVSGEGMWDWNMQTNVVFQNKRWEEITGVKHSEKSIEEFQNCILEEDRNYVFKSLNALIEHNAPYDIEFRFKHPSGKIIWIWDRGQVIEFDEQGKPVLLVGIMQDITQQKINQLKIESMAFHDDLTKLANRALLNDRLQLALEHSKRSKQCGAVLFVDLDHFKTINDSYGHKTGDELLVIVADRIKSLANEGDTVARFGGDEFVFVLNDLHTNPLKAALKAENIANQIREAICQKISIKLEKNSDIDCFITASIGITILDSTIETAARLLQLADLALYQVKKNGRNDCAVFDPVMQKQFDYTMRLEIEMRNSLKQGDFVLYYQPQYNFEKKIVSAEALIRWIHPEMGLISPGDFIPIAEETNLILPMGNWVLTQACQQLKKWQANPKTKHLSLSVNVSAKQIWQKNFVPDLKKIILDSEIDFSKLVLEVTESVVLGDIKEVVMKLNELVSFGLTFSLDDFGTGYSSLGYLKNLPINELKIDQSFIRDLLVDKSDLIMVKSVIDLSKNFNLIVVAEGIEEEAHFEYLKQFGCDIYQGFYFSRPVPIAEFNLLIC</sequence>
<feature type="domain" description="EAL" evidence="3">
    <location>
        <begin position="454"/>
        <end position="705"/>
    </location>
</feature>
<dbReference type="PROSITE" id="PS50883">
    <property type="entry name" value="EAL"/>
    <property type="match status" value="1"/>
</dbReference>
<dbReference type="SMART" id="SM00086">
    <property type="entry name" value="PAC"/>
    <property type="match status" value="1"/>
</dbReference>
<dbReference type="Proteomes" id="UP001156682">
    <property type="component" value="Unassembled WGS sequence"/>
</dbReference>
<feature type="domain" description="GGDEF" evidence="4">
    <location>
        <begin position="302"/>
        <end position="445"/>
    </location>
</feature>
<dbReference type="Gene3D" id="3.30.450.20">
    <property type="entry name" value="PAS domain"/>
    <property type="match status" value="2"/>
</dbReference>
<dbReference type="SUPFAM" id="SSF55785">
    <property type="entry name" value="PYP-like sensor domain (PAS domain)"/>
    <property type="match status" value="2"/>
</dbReference>
<dbReference type="InterPro" id="IPR052155">
    <property type="entry name" value="Biofilm_reg_signaling"/>
</dbReference>
<evidence type="ECO:0008006" key="7">
    <source>
        <dbReference type="Google" id="ProtNLM"/>
    </source>
</evidence>
<dbReference type="PROSITE" id="PS50113">
    <property type="entry name" value="PAC"/>
    <property type="match status" value="1"/>
</dbReference>
<evidence type="ECO:0000313" key="6">
    <source>
        <dbReference type="Proteomes" id="UP001156682"/>
    </source>
</evidence>
<dbReference type="Gene3D" id="3.30.70.270">
    <property type="match status" value="1"/>
</dbReference>
<dbReference type="InterPro" id="IPR035965">
    <property type="entry name" value="PAS-like_dom_sf"/>
</dbReference>
<organism evidence="5 6">
    <name type="scientific">Marinospirillum insulare</name>
    <dbReference type="NCBI Taxonomy" id="217169"/>
    <lineage>
        <taxon>Bacteria</taxon>
        <taxon>Pseudomonadati</taxon>
        <taxon>Pseudomonadota</taxon>
        <taxon>Gammaproteobacteria</taxon>
        <taxon>Oceanospirillales</taxon>
        <taxon>Oceanospirillaceae</taxon>
        <taxon>Marinospirillum</taxon>
    </lineage>
</organism>
<name>A0ABQ5ZUU4_9GAMM</name>
<dbReference type="PANTHER" id="PTHR44757:SF2">
    <property type="entry name" value="BIOFILM ARCHITECTURE MAINTENANCE PROTEIN MBAA"/>
    <property type="match status" value="1"/>
</dbReference>
<dbReference type="InterPro" id="IPR000700">
    <property type="entry name" value="PAS-assoc_C"/>
</dbReference>
<dbReference type="CDD" id="cd01949">
    <property type="entry name" value="GGDEF"/>
    <property type="match status" value="1"/>
</dbReference>
<dbReference type="InterPro" id="IPR013655">
    <property type="entry name" value="PAS_fold_3"/>
</dbReference>
<dbReference type="Gene3D" id="3.20.20.450">
    <property type="entry name" value="EAL domain"/>
    <property type="match status" value="1"/>
</dbReference>
<dbReference type="Pfam" id="PF00990">
    <property type="entry name" value="GGDEF"/>
    <property type="match status" value="1"/>
</dbReference>
<dbReference type="SMART" id="SM00091">
    <property type="entry name" value="PAS"/>
    <property type="match status" value="2"/>
</dbReference>
<evidence type="ECO:0000259" key="1">
    <source>
        <dbReference type="PROSITE" id="PS50112"/>
    </source>
</evidence>
<dbReference type="RefSeq" id="WP_051610582.1">
    <property type="nucleotide sequence ID" value="NZ_BSOR01000021.1"/>
</dbReference>
<comment type="caution">
    <text evidence="5">The sequence shown here is derived from an EMBL/GenBank/DDBJ whole genome shotgun (WGS) entry which is preliminary data.</text>
</comment>
<dbReference type="InterPro" id="IPR035919">
    <property type="entry name" value="EAL_sf"/>
</dbReference>
<dbReference type="SUPFAM" id="SSF55073">
    <property type="entry name" value="Nucleotide cyclase"/>
    <property type="match status" value="1"/>
</dbReference>
<dbReference type="SMART" id="SM00267">
    <property type="entry name" value="GGDEF"/>
    <property type="match status" value="1"/>
</dbReference>
<dbReference type="SMART" id="SM00052">
    <property type="entry name" value="EAL"/>
    <property type="match status" value="1"/>
</dbReference>
<dbReference type="InterPro" id="IPR001610">
    <property type="entry name" value="PAC"/>
</dbReference>
<proteinExistence type="predicted"/>
<keyword evidence="6" id="KW-1185">Reference proteome</keyword>
<gene>
    <name evidence="5" type="ORF">GCM10007878_13620</name>
</gene>
<dbReference type="SUPFAM" id="SSF141868">
    <property type="entry name" value="EAL domain-like"/>
    <property type="match status" value="1"/>
</dbReference>
<feature type="domain" description="PAS" evidence="1">
    <location>
        <begin position="17"/>
        <end position="62"/>
    </location>
</feature>
<feature type="domain" description="PAC" evidence="2">
    <location>
        <begin position="217"/>
        <end position="270"/>
    </location>
</feature>
<dbReference type="PANTHER" id="PTHR44757">
    <property type="entry name" value="DIGUANYLATE CYCLASE DGCP"/>
    <property type="match status" value="1"/>
</dbReference>
<dbReference type="InterPro" id="IPR000014">
    <property type="entry name" value="PAS"/>
</dbReference>
<dbReference type="InterPro" id="IPR029787">
    <property type="entry name" value="Nucleotide_cyclase"/>
</dbReference>
<dbReference type="EMBL" id="BSOR01000021">
    <property type="protein sequence ID" value="GLR63924.1"/>
    <property type="molecule type" value="Genomic_DNA"/>
</dbReference>
<dbReference type="NCBIfam" id="TIGR00229">
    <property type="entry name" value="sensory_box"/>
    <property type="match status" value="2"/>
</dbReference>
<evidence type="ECO:0000313" key="5">
    <source>
        <dbReference type="EMBL" id="GLR63924.1"/>
    </source>
</evidence>
<evidence type="ECO:0000259" key="3">
    <source>
        <dbReference type="PROSITE" id="PS50883"/>
    </source>
</evidence>
<dbReference type="InterPro" id="IPR000160">
    <property type="entry name" value="GGDEF_dom"/>
</dbReference>
<dbReference type="Pfam" id="PF08447">
    <property type="entry name" value="PAS_3"/>
    <property type="match status" value="1"/>
</dbReference>
<reference evidence="6" key="1">
    <citation type="journal article" date="2019" name="Int. J. Syst. Evol. Microbiol.">
        <title>The Global Catalogue of Microorganisms (GCM) 10K type strain sequencing project: providing services to taxonomists for standard genome sequencing and annotation.</title>
        <authorList>
            <consortium name="The Broad Institute Genomics Platform"/>
            <consortium name="The Broad Institute Genome Sequencing Center for Infectious Disease"/>
            <person name="Wu L."/>
            <person name="Ma J."/>
        </authorList>
    </citation>
    <scope>NUCLEOTIDE SEQUENCE [LARGE SCALE GENOMIC DNA]</scope>
    <source>
        <strain evidence="6">NBRC 100033</strain>
    </source>
</reference>
<dbReference type="Pfam" id="PF13426">
    <property type="entry name" value="PAS_9"/>
    <property type="match status" value="1"/>
</dbReference>